<gene>
    <name evidence="1" type="ORF">EYF80_020770</name>
</gene>
<name>A0A4Z2HTR0_9TELE</name>
<sequence length="118" mass="13684">MDVDGCGWTWMDVDGCGWMWMDVDGCGWMWMDVDGCGWMWMDVDGRGWMWMDVLISQIGLWAPSDTTEAGTPRGPWAGQEETRLCLWLPARPFCLSYLKETIRKTSKVTPWIPARRKK</sequence>
<reference evidence="1 2" key="1">
    <citation type="submission" date="2019-03" db="EMBL/GenBank/DDBJ databases">
        <title>First draft genome of Liparis tanakae, snailfish: a comprehensive survey of snailfish specific genes.</title>
        <authorList>
            <person name="Kim W."/>
            <person name="Song I."/>
            <person name="Jeong J.-H."/>
            <person name="Kim D."/>
            <person name="Kim S."/>
            <person name="Ryu S."/>
            <person name="Song J.Y."/>
            <person name="Lee S.K."/>
        </authorList>
    </citation>
    <scope>NUCLEOTIDE SEQUENCE [LARGE SCALE GENOMIC DNA]</scope>
    <source>
        <tissue evidence="1">Muscle</tissue>
    </source>
</reference>
<evidence type="ECO:0000313" key="2">
    <source>
        <dbReference type="Proteomes" id="UP000314294"/>
    </source>
</evidence>
<comment type="caution">
    <text evidence="1">The sequence shown here is derived from an EMBL/GenBank/DDBJ whole genome shotgun (WGS) entry which is preliminary data.</text>
</comment>
<evidence type="ECO:0000313" key="1">
    <source>
        <dbReference type="EMBL" id="TNN69067.1"/>
    </source>
</evidence>
<keyword evidence="2" id="KW-1185">Reference proteome</keyword>
<protein>
    <submittedName>
        <fullName evidence="1">Uncharacterized protein</fullName>
    </submittedName>
</protein>
<proteinExistence type="predicted"/>
<dbReference type="Proteomes" id="UP000314294">
    <property type="component" value="Unassembled WGS sequence"/>
</dbReference>
<dbReference type="AlphaFoldDB" id="A0A4Z2HTR0"/>
<organism evidence="1 2">
    <name type="scientific">Liparis tanakae</name>
    <name type="common">Tanaka's snailfish</name>
    <dbReference type="NCBI Taxonomy" id="230148"/>
    <lineage>
        <taxon>Eukaryota</taxon>
        <taxon>Metazoa</taxon>
        <taxon>Chordata</taxon>
        <taxon>Craniata</taxon>
        <taxon>Vertebrata</taxon>
        <taxon>Euteleostomi</taxon>
        <taxon>Actinopterygii</taxon>
        <taxon>Neopterygii</taxon>
        <taxon>Teleostei</taxon>
        <taxon>Neoteleostei</taxon>
        <taxon>Acanthomorphata</taxon>
        <taxon>Eupercaria</taxon>
        <taxon>Perciformes</taxon>
        <taxon>Cottioidei</taxon>
        <taxon>Cottales</taxon>
        <taxon>Liparidae</taxon>
        <taxon>Liparis</taxon>
    </lineage>
</organism>
<accession>A0A4Z2HTR0</accession>
<dbReference type="EMBL" id="SRLO01000181">
    <property type="protein sequence ID" value="TNN69067.1"/>
    <property type="molecule type" value="Genomic_DNA"/>
</dbReference>
<dbReference type="OrthoDB" id="9219244at2759"/>